<dbReference type="AlphaFoldDB" id="A0AA39ZC24"/>
<protein>
    <submittedName>
        <fullName evidence="2">Uncharacterized protein</fullName>
    </submittedName>
</protein>
<evidence type="ECO:0000256" key="1">
    <source>
        <dbReference type="SAM" id="SignalP"/>
    </source>
</evidence>
<gene>
    <name evidence="2" type="ORF">QBC41DRAFT_356792</name>
</gene>
<evidence type="ECO:0000313" key="2">
    <source>
        <dbReference type="EMBL" id="KAK0668213.1"/>
    </source>
</evidence>
<sequence>MMAIHTLLLALLLFASVEATGDPDTQYWAATTVVTETIFENVRLALTTSIILPNAVLTSVVVQPPTSPASCYSLPTPTESLDVVAFAASQVSASSEPVFFYVGNNATSPEYVGTFIDGNRVLLDISPDASAAGRVAMILSSGESIVFDSTGVHHFDANCQSVASVVIPGFMDQVLAVAESPVHMQRRSYHTIQKREMEQQNFTVAVRVENVIDQLLREPDLAFGPSACGFVSRDVDGEWAILSWTCQYPGAESAEKACEQSFHSWLRPNFSSLAAVSGEINNGDDLFNYLPHFFTKVGGSLMNLIPGLTPVLQKGLKWLTVAQEAVLDVAELGGESVCELLHAFDEYPLIFKDPGLETQHTIGKFISPPVPTISGTIASRTTKVTKEPPRAMQPTVTDFPTVTETSFTVTTLPSGGSMISFKE</sequence>
<feature type="chain" id="PRO_5041420887" evidence="1">
    <location>
        <begin position="20"/>
        <end position="423"/>
    </location>
</feature>
<reference evidence="2" key="1">
    <citation type="submission" date="2023-06" db="EMBL/GenBank/DDBJ databases">
        <title>Genome-scale phylogeny and comparative genomics of the fungal order Sordariales.</title>
        <authorList>
            <consortium name="Lawrence Berkeley National Laboratory"/>
            <person name="Hensen N."/>
            <person name="Bonometti L."/>
            <person name="Westerberg I."/>
            <person name="Brannstrom I.O."/>
            <person name="Guillou S."/>
            <person name="Cros-Aarteil S."/>
            <person name="Calhoun S."/>
            <person name="Haridas S."/>
            <person name="Kuo A."/>
            <person name="Mondo S."/>
            <person name="Pangilinan J."/>
            <person name="Riley R."/>
            <person name="Labutti K."/>
            <person name="Andreopoulos B."/>
            <person name="Lipzen A."/>
            <person name="Chen C."/>
            <person name="Yanf M."/>
            <person name="Daum C."/>
            <person name="Ng V."/>
            <person name="Clum A."/>
            <person name="Steindorff A."/>
            <person name="Ohm R."/>
            <person name="Martin F."/>
            <person name="Silar P."/>
            <person name="Natvig D."/>
            <person name="Lalanne C."/>
            <person name="Gautier V."/>
            <person name="Ament-Velasquez S.L."/>
            <person name="Kruys A."/>
            <person name="Hutchinson M.I."/>
            <person name="Powell A.J."/>
            <person name="Barry K."/>
            <person name="Miller A.N."/>
            <person name="Grigoriev I.V."/>
            <person name="Debuchy R."/>
            <person name="Gladieux P."/>
            <person name="Thoren M.H."/>
            <person name="Johannesson H."/>
        </authorList>
    </citation>
    <scope>NUCLEOTIDE SEQUENCE</scope>
    <source>
        <strain evidence="2">CBS 307.81</strain>
    </source>
</reference>
<accession>A0AA39ZC24</accession>
<keyword evidence="1" id="KW-0732">Signal</keyword>
<proteinExistence type="predicted"/>
<keyword evidence="3" id="KW-1185">Reference proteome</keyword>
<name>A0AA39ZC24_9PEZI</name>
<organism evidence="2 3">
    <name type="scientific">Cercophora samala</name>
    <dbReference type="NCBI Taxonomy" id="330535"/>
    <lineage>
        <taxon>Eukaryota</taxon>
        <taxon>Fungi</taxon>
        <taxon>Dikarya</taxon>
        <taxon>Ascomycota</taxon>
        <taxon>Pezizomycotina</taxon>
        <taxon>Sordariomycetes</taxon>
        <taxon>Sordariomycetidae</taxon>
        <taxon>Sordariales</taxon>
        <taxon>Lasiosphaeriaceae</taxon>
        <taxon>Cercophora</taxon>
    </lineage>
</organism>
<dbReference type="Proteomes" id="UP001174997">
    <property type="component" value="Unassembled WGS sequence"/>
</dbReference>
<comment type="caution">
    <text evidence="2">The sequence shown here is derived from an EMBL/GenBank/DDBJ whole genome shotgun (WGS) entry which is preliminary data.</text>
</comment>
<feature type="signal peptide" evidence="1">
    <location>
        <begin position="1"/>
        <end position="19"/>
    </location>
</feature>
<dbReference type="EMBL" id="JAULSY010000060">
    <property type="protein sequence ID" value="KAK0668213.1"/>
    <property type="molecule type" value="Genomic_DNA"/>
</dbReference>
<evidence type="ECO:0000313" key="3">
    <source>
        <dbReference type="Proteomes" id="UP001174997"/>
    </source>
</evidence>